<reference evidence="1 2" key="1">
    <citation type="submission" date="2018-02" db="EMBL/GenBank/DDBJ databases">
        <title>Genome sequence of the basidiomycete white-rot fungus Phlebia centrifuga.</title>
        <authorList>
            <person name="Granchi Z."/>
            <person name="Peng M."/>
            <person name="de Vries R.P."/>
            <person name="Hilden K."/>
            <person name="Makela M.R."/>
            <person name="Grigoriev I."/>
            <person name="Riley R."/>
        </authorList>
    </citation>
    <scope>NUCLEOTIDE SEQUENCE [LARGE SCALE GENOMIC DNA]</scope>
    <source>
        <strain evidence="1 2">FBCC195</strain>
    </source>
</reference>
<dbReference type="STRING" id="98765.A0A2R6NTU8"/>
<keyword evidence="2" id="KW-1185">Reference proteome</keyword>
<dbReference type="Gene3D" id="1.10.150.810">
    <property type="match status" value="1"/>
</dbReference>
<name>A0A2R6NTU8_9APHY</name>
<sequence>MQDAGPESSQNAASFLRRLAGPSIMKAGLAKDQTEINRVIAEASKGSKFYEVRESRELWQVILISFP</sequence>
<dbReference type="AlphaFoldDB" id="A0A2R6NTU8"/>
<proteinExistence type="predicted"/>
<dbReference type="OrthoDB" id="1747274at2759"/>
<organism evidence="1 2">
    <name type="scientific">Hermanssonia centrifuga</name>
    <dbReference type="NCBI Taxonomy" id="98765"/>
    <lineage>
        <taxon>Eukaryota</taxon>
        <taxon>Fungi</taxon>
        <taxon>Dikarya</taxon>
        <taxon>Basidiomycota</taxon>
        <taxon>Agaricomycotina</taxon>
        <taxon>Agaricomycetes</taxon>
        <taxon>Polyporales</taxon>
        <taxon>Meruliaceae</taxon>
        <taxon>Hermanssonia</taxon>
    </lineage>
</organism>
<dbReference type="Proteomes" id="UP000186601">
    <property type="component" value="Unassembled WGS sequence"/>
</dbReference>
<protein>
    <submittedName>
        <fullName evidence="1">Uncharacterized protein</fullName>
    </submittedName>
</protein>
<evidence type="ECO:0000313" key="2">
    <source>
        <dbReference type="Proteomes" id="UP000186601"/>
    </source>
</evidence>
<dbReference type="EMBL" id="MLYV02000842">
    <property type="protein sequence ID" value="PSR76513.1"/>
    <property type="molecule type" value="Genomic_DNA"/>
</dbReference>
<gene>
    <name evidence="1" type="ORF">PHLCEN_2v8416</name>
</gene>
<evidence type="ECO:0000313" key="1">
    <source>
        <dbReference type="EMBL" id="PSR76513.1"/>
    </source>
</evidence>
<accession>A0A2R6NTU8</accession>
<comment type="caution">
    <text evidence="1">The sequence shown here is derived from an EMBL/GenBank/DDBJ whole genome shotgun (WGS) entry which is preliminary data.</text>
</comment>